<sequence length="514" mass="58533">MWTAGGVENSSSATWKFGLDMNLFTASSIFLNGMLLAILLLQVPQSNYKDVLRIAKKLFLDHFYVRFAEENSPVPRVRDLAPFDLDFGTDVTLRDESALEEQHDLLKELRERHSTSLMVKRSEEQQPGDGGSSETKCNEAHASLHAAMEMLGREKAEKADRLFRHALALCPDDPEVLTRYGEFLESGREVVEADKLYTRALLVCPAHSRALANKQRTYRLVDELDAAFLASLDAKKNRLLKIPKPVLRRIKKEAYFQHIYHSVGIEGNTMSLAQTRVILETRLAVGGKSLMEHNEIVGMDEALRYINTTLLHRLGQIQKQDILEIHRRVMGFVDVEEAGRLRRTQVFVGSHVPPKATEVEMLFDEFVRWLNSAEAMILHHIKFAALAHYKLVHLHPFVDGNGRTARLLMNWILMQGGYPPVIIRKQDRFEYYETLEQGNKGDVRPFMRFIARCADNTLGVYLWAERELGKEIDDHTAEEEDSSSYSWLGGHEGESERVIPVSSTSETFMRPPGG</sequence>
<keyword evidence="6" id="KW-0548">Nucleotidyltransferase</keyword>
<dbReference type="Pfam" id="PF02661">
    <property type="entry name" value="Fic"/>
    <property type="match status" value="1"/>
</dbReference>
<dbReference type="InterPro" id="IPR036597">
    <property type="entry name" value="Fido-like_dom_sf"/>
</dbReference>
<accession>A0A7R8WEL5</accession>
<feature type="region of interest" description="Disordered" evidence="18">
    <location>
        <begin position="116"/>
        <end position="137"/>
    </location>
</feature>
<dbReference type="OrthoDB" id="439046at2759"/>
<dbReference type="EMBL" id="OB661762">
    <property type="protein sequence ID" value="CAD7228913.1"/>
    <property type="molecule type" value="Genomic_DNA"/>
</dbReference>
<keyword evidence="10" id="KW-0067">ATP-binding</keyword>
<evidence type="ECO:0000256" key="5">
    <source>
        <dbReference type="ARBA" id="ARBA00022692"/>
    </source>
</evidence>
<keyword evidence="5 19" id="KW-0812">Transmembrane</keyword>
<dbReference type="Gene3D" id="1.10.3290.10">
    <property type="entry name" value="Fido-like domain"/>
    <property type="match status" value="1"/>
</dbReference>
<evidence type="ECO:0000256" key="18">
    <source>
        <dbReference type="SAM" id="MobiDB-lite"/>
    </source>
</evidence>
<dbReference type="GO" id="GO:0070733">
    <property type="term" value="F:AMPylase activity"/>
    <property type="evidence" value="ECO:0007669"/>
    <property type="project" value="UniProtKB-EC"/>
</dbReference>
<evidence type="ECO:0000256" key="3">
    <source>
        <dbReference type="ARBA" id="ARBA00014915"/>
    </source>
</evidence>
<comment type="subcellular location">
    <subcellularLocation>
        <location evidence="1">Membrane</location>
        <topology evidence="1">Single-pass membrane protein</topology>
    </subcellularLocation>
</comment>
<proteinExistence type="inferred from homology"/>
<name>A0A7R8WEL5_9CRUS</name>
<comment type="catalytic activity">
    <reaction evidence="17">
        <text>3-O-(5'-adenylyl)-L-threonyl-[protein] + H2O = L-threonyl-[protein] + AMP + H(+)</text>
        <dbReference type="Rhea" id="RHEA:55932"/>
        <dbReference type="Rhea" id="RHEA-COMP:11060"/>
        <dbReference type="Rhea" id="RHEA-COMP:13847"/>
        <dbReference type="ChEBI" id="CHEBI:15377"/>
        <dbReference type="ChEBI" id="CHEBI:15378"/>
        <dbReference type="ChEBI" id="CHEBI:30013"/>
        <dbReference type="ChEBI" id="CHEBI:138113"/>
        <dbReference type="ChEBI" id="CHEBI:456215"/>
    </reaction>
</comment>
<comment type="catalytic activity">
    <reaction evidence="16">
        <text>L-tyrosyl-[protein] + ATP = O-(5'-adenylyl)-L-tyrosyl-[protein] + diphosphate</text>
        <dbReference type="Rhea" id="RHEA:54288"/>
        <dbReference type="Rhea" id="RHEA-COMP:10136"/>
        <dbReference type="Rhea" id="RHEA-COMP:13846"/>
        <dbReference type="ChEBI" id="CHEBI:30616"/>
        <dbReference type="ChEBI" id="CHEBI:33019"/>
        <dbReference type="ChEBI" id="CHEBI:46858"/>
        <dbReference type="ChEBI" id="CHEBI:83624"/>
        <dbReference type="EC" id="2.7.7.108"/>
    </reaction>
</comment>
<feature type="transmembrane region" description="Helical" evidence="19">
    <location>
        <begin position="23"/>
        <end position="43"/>
    </location>
</feature>
<comment type="similarity">
    <text evidence="2">Belongs to the fic family.</text>
</comment>
<dbReference type="PANTHER" id="PTHR13504:SF34">
    <property type="entry name" value="PROTEIN ADENYLYLTRANSFERASE FICD"/>
    <property type="match status" value="1"/>
</dbReference>
<evidence type="ECO:0000256" key="9">
    <source>
        <dbReference type="ARBA" id="ARBA00022803"/>
    </source>
</evidence>
<dbReference type="SUPFAM" id="SSF48452">
    <property type="entry name" value="TPR-like"/>
    <property type="match status" value="1"/>
</dbReference>
<comment type="catalytic activity">
    <reaction evidence="15">
        <text>L-threonyl-[protein] + ATP = 3-O-(5'-adenylyl)-L-threonyl-[protein] + diphosphate</text>
        <dbReference type="Rhea" id="RHEA:54292"/>
        <dbReference type="Rhea" id="RHEA-COMP:11060"/>
        <dbReference type="Rhea" id="RHEA-COMP:13847"/>
        <dbReference type="ChEBI" id="CHEBI:30013"/>
        <dbReference type="ChEBI" id="CHEBI:30616"/>
        <dbReference type="ChEBI" id="CHEBI:33019"/>
        <dbReference type="ChEBI" id="CHEBI:138113"/>
        <dbReference type="EC" id="2.7.7.108"/>
    </reaction>
</comment>
<evidence type="ECO:0000256" key="19">
    <source>
        <dbReference type="SAM" id="Phobius"/>
    </source>
</evidence>
<evidence type="ECO:0000256" key="17">
    <source>
        <dbReference type="ARBA" id="ARBA00049297"/>
    </source>
</evidence>
<feature type="region of interest" description="Disordered" evidence="18">
    <location>
        <begin position="473"/>
        <end position="514"/>
    </location>
</feature>
<dbReference type="AlphaFoldDB" id="A0A7R8WEL5"/>
<dbReference type="GO" id="GO:0016020">
    <property type="term" value="C:membrane"/>
    <property type="evidence" value="ECO:0007669"/>
    <property type="project" value="UniProtKB-SubCell"/>
</dbReference>
<dbReference type="EC" id="2.7.7.108" evidence="14"/>
<evidence type="ECO:0000256" key="8">
    <source>
        <dbReference type="ARBA" id="ARBA00022741"/>
    </source>
</evidence>
<evidence type="ECO:0000256" key="12">
    <source>
        <dbReference type="ARBA" id="ARBA00023136"/>
    </source>
</evidence>
<evidence type="ECO:0000256" key="6">
    <source>
        <dbReference type="ARBA" id="ARBA00022695"/>
    </source>
</evidence>
<evidence type="ECO:0000256" key="10">
    <source>
        <dbReference type="ARBA" id="ARBA00022840"/>
    </source>
</evidence>
<evidence type="ECO:0000256" key="7">
    <source>
        <dbReference type="ARBA" id="ARBA00022737"/>
    </source>
</evidence>
<keyword evidence="9" id="KW-0802">TPR repeat</keyword>
<reference evidence="20" key="1">
    <citation type="submission" date="2020-11" db="EMBL/GenBank/DDBJ databases">
        <authorList>
            <person name="Tran Van P."/>
        </authorList>
    </citation>
    <scope>NUCLEOTIDE SEQUENCE</scope>
</reference>
<organism evidence="20">
    <name type="scientific">Cyprideis torosa</name>
    <dbReference type="NCBI Taxonomy" id="163714"/>
    <lineage>
        <taxon>Eukaryota</taxon>
        <taxon>Metazoa</taxon>
        <taxon>Ecdysozoa</taxon>
        <taxon>Arthropoda</taxon>
        <taxon>Crustacea</taxon>
        <taxon>Oligostraca</taxon>
        <taxon>Ostracoda</taxon>
        <taxon>Podocopa</taxon>
        <taxon>Podocopida</taxon>
        <taxon>Cytherocopina</taxon>
        <taxon>Cytheroidea</taxon>
        <taxon>Cytherideidae</taxon>
        <taxon>Cyprideis</taxon>
    </lineage>
</organism>
<evidence type="ECO:0000313" key="20">
    <source>
        <dbReference type="EMBL" id="CAD7228913.1"/>
    </source>
</evidence>
<keyword evidence="11 19" id="KW-1133">Transmembrane helix</keyword>
<evidence type="ECO:0000256" key="2">
    <source>
        <dbReference type="ARBA" id="ARBA00009742"/>
    </source>
</evidence>
<dbReference type="InterPro" id="IPR011990">
    <property type="entry name" value="TPR-like_helical_dom_sf"/>
</dbReference>
<gene>
    <name evidence="20" type="ORF">CTOB1V02_LOCUS6791</name>
</gene>
<dbReference type="InterPro" id="IPR003812">
    <property type="entry name" value="Fido"/>
</dbReference>
<evidence type="ECO:0000256" key="4">
    <source>
        <dbReference type="ARBA" id="ARBA00022679"/>
    </source>
</evidence>
<dbReference type="PROSITE" id="PS51459">
    <property type="entry name" value="FIDO"/>
    <property type="match status" value="1"/>
</dbReference>
<evidence type="ECO:0000256" key="13">
    <source>
        <dbReference type="ARBA" id="ARBA00030885"/>
    </source>
</evidence>
<dbReference type="GO" id="GO:0005524">
    <property type="term" value="F:ATP binding"/>
    <property type="evidence" value="ECO:0007669"/>
    <property type="project" value="UniProtKB-KW"/>
</dbReference>
<evidence type="ECO:0000256" key="11">
    <source>
        <dbReference type="ARBA" id="ARBA00022989"/>
    </source>
</evidence>
<keyword evidence="4" id="KW-0808">Transferase</keyword>
<dbReference type="Gene3D" id="1.25.40.10">
    <property type="entry name" value="Tetratricopeptide repeat domain"/>
    <property type="match status" value="1"/>
</dbReference>
<dbReference type="InterPro" id="IPR040198">
    <property type="entry name" value="Fido_containing"/>
</dbReference>
<dbReference type="SUPFAM" id="SSF140931">
    <property type="entry name" value="Fic-like"/>
    <property type="match status" value="1"/>
</dbReference>
<evidence type="ECO:0000256" key="16">
    <source>
        <dbReference type="ARBA" id="ARBA00048696"/>
    </source>
</evidence>
<keyword evidence="12 19" id="KW-0472">Membrane</keyword>
<keyword evidence="8" id="KW-0547">Nucleotide-binding</keyword>
<evidence type="ECO:0000256" key="14">
    <source>
        <dbReference type="ARBA" id="ARBA00034531"/>
    </source>
</evidence>
<protein>
    <recommendedName>
        <fullName evidence="3">Protein adenylyltransferase Fic</fullName>
        <ecNumber evidence="14">2.7.7.108</ecNumber>
    </recommendedName>
    <alternativeName>
        <fullName evidence="13">De-AMPylase Fic</fullName>
    </alternativeName>
</protein>
<dbReference type="PANTHER" id="PTHR13504">
    <property type="entry name" value="FIDO DOMAIN-CONTAINING PROTEIN DDB_G0283145"/>
    <property type="match status" value="1"/>
</dbReference>
<evidence type="ECO:0000256" key="15">
    <source>
        <dbReference type="ARBA" id="ARBA00047939"/>
    </source>
</evidence>
<keyword evidence="7" id="KW-0677">Repeat</keyword>
<evidence type="ECO:0000256" key="1">
    <source>
        <dbReference type="ARBA" id="ARBA00004167"/>
    </source>
</evidence>